<dbReference type="NCBIfam" id="TIGR00254">
    <property type="entry name" value="GGDEF"/>
    <property type="match status" value="1"/>
</dbReference>
<dbReference type="Gene3D" id="3.30.70.270">
    <property type="match status" value="1"/>
</dbReference>
<dbReference type="PANTHER" id="PTHR44757:SF2">
    <property type="entry name" value="BIOFILM ARCHITECTURE MAINTENANCE PROTEIN MBAA"/>
    <property type="match status" value="1"/>
</dbReference>
<dbReference type="HOGENOM" id="CLU_000445_70_50_6"/>
<sequence>MIYFWKNIQRLHFWITAFYFFSVAIVSHTLLSEHNIGVYLYVFYPILMLIARFHSNKKIVYYSSILSFLIIILGNAIEPLDMDAIEESFIVIPLTYIILYPGSLWPIASAVILLLSYASNIPASELEEFIEDALELLAISGFASVMSFYQQKLRKKMADYKKDSETDFLTQLNNRKRFYFDLSQIKLKKTNQQQFALIQIDLDSFKQINDNLGHNIGDLVLIDFAARLNTIETEDISTYRIGGDEFTIIIKNADIMTATNSLIQTILNFSTTPYKHLKSHYNLTTSIGVSLYEDCSNLTNLWCRNTDIAVYKAKQQGKNCAQWFNQALMQETFRRYQLEKELSTALNEKQFHLLYQPKVVIPTNTIAGVEALIRWNHPELGMISPLEFISIAEKSHDIIPMGRWVLNEACKQGKAWCDNGTPISISVNVSVVQLSHDDIIGSVRDALNDSGLEAKYLQLEITETALMKQPEKVIQQCIQLRKLGVTIAIDDFGIDYSSLRYLKQLPVDIIKIDKSFIDDCATNEKDHMIVRTIIQLGHNLGIAVTAEGIEDKEQLNILKIEGCDKYQGYYFSKPVDDSQINTLLLNQRVLRNTHAIK</sequence>
<evidence type="ECO:0000256" key="1">
    <source>
        <dbReference type="SAM" id="Phobius"/>
    </source>
</evidence>
<dbReference type="Pfam" id="PF00990">
    <property type="entry name" value="GGDEF"/>
    <property type="match status" value="1"/>
</dbReference>
<dbReference type="AlphaFoldDB" id="A0A090IRD9"/>
<evidence type="ECO:0000313" key="4">
    <source>
        <dbReference type="EMBL" id="CED71908.1"/>
    </source>
</evidence>
<organism evidence="4 5">
    <name type="scientific">Aliivibrio wodanis</name>
    <dbReference type="NCBI Taxonomy" id="80852"/>
    <lineage>
        <taxon>Bacteria</taxon>
        <taxon>Pseudomonadati</taxon>
        <taxon>Pseudomonadota</taxon>
        <taxon>Gammaproteobacteria</taxon>
        <taxon>Vibrionales</taxon>
        <taxon>Vibrionaceae</taxon>
        <taxon>Aliivibrio</taxon>
    </lineage>
</organism>
<name>A0A090IRD9_9GAMM</name>
<dbReference type="CDD" id="cd01948">
    <property type="entry name" value="EAL"/>
    <property type="match status" value="1"/>
</dbReference>
<dbReference type="KEGG" id="awd:AWOD_I_1843"/>
<feature type="transmembrane region" description="Helical" evidence="1">
    <location>
        <begin position="97"/>
        <end position="117"/>
    </location>
</feature>
<evidence type="ECO:0000259" key="2">
    <source>
        <dbReference type="PROSITE" id="PS50883"/>
    </source>
</evidence>
<feature type="transmembrane region" description="Helical" evidence="1">
    <location>
        <begin position="36"/>
        <end position="53"/>
    </location>
</feature>
<dbReference type="PATRIC" id="fig|80852.17.peg.1904"/>
<dbReference type="InterPro" id="IPR001633">
    <property type="entry name" value="EAL_dom"/>
</dbReference>
<accession>A0A090IRD9</accession>
<keyword evidence="1" id="KW-0472">Membrane</keyword>
<dbReference type="InterPro" id="IPR000160">
    <property type="entry name" value="GGDEF_dom"/>
</dbReference>
<dbReference type="SMART" id="SM00052">
    <property type="entry name" value="EAL"/>
    <property type="match status" value="1"/>
</dbReference>
<proteinExistence type="predicted"/>
<reference evidence="5" key="1">
    <citation type="submission" date="2014-09" db="EMBL/GenBank/DDBJ databases">
        <authorList>
            <person name="Hjerde E."/>
        </authorList>
    </citation>
    <scope>NUCLEOTIDE SEQUENCE [LARGE SCALE GENOMIC DNA]</scope>
    <source>
        <strain evidence="5">06/09/139</strain>
    </source>
</reference>
<gene>
    <name evidence="4" type="ORF">AWOD_I_1843</name>
</gene>
<dbReference type="CDD" id="cd01949">
    <property type="entry name" value="GGDEF"/>
    <property type="match status" value="1"/>
</dbReference>
<dbReference type="PROSITE" id="PS50883">
    <property type="entry name" value="EAL"/>
    <property type="match status" value="1"/>
</dbReference>
<feature type="transmembrane region" description="Helical" evidence="1">
    <location>
        <begin position="12"/>
        <end position="30"/>
    </location>
</feature>
<dbReference type="STRING" id="80852.AWOD_I_1843"/>
<dbReference type="PANTHER" id="PTHR44757">
    <property type="entry name" value="DIGUANYLATE CYCLASE DGCP"/>
    <property type="match status" value="1"/>
</dbReference>
<keyword evidence="5" id="KW-1185">Reference proteome</keyword>
<dbReference type="InterPro" id="IPR043128">
    <property type="entry name" value="Rev_trsase/Diguanyl_cyclase"/>
</dbReference>
<keyword evidence="1" id="KW-1133">Transmembrane helix</keyword>
<feature type="transmembrane region" description="Helical" evidence="1">
    <location>
        <begin position="60"/>
        <end position="77"/>
    </location>
</feature>
<dbReference type="PROSITE" id="PS50887">
    <property type="entry name" value="GGDEF"/>
    <property type="match status" value="1"/>
</dbReference>
<dbReference type="InterPro" id="IPR029787">
    <property type="entry name" value="Nucleotide_cyclase"/>
</dbReference>
<dbReference type="InterPro" id="IPR035919">
    <property type="entry name" value="EAL_sf"/>
</dbReference>
<dbReference type="SMART" id="SM00267">
    <property type="entry name" value="GGDEF"/>
    <property type="match status" value="1"/>
</dbReference>
<dbReference type="Pfam" id="PF00563">
    <property type="entry name" value="EAL"/>
    <property type="match status" value="1"/>
</dbReference>
<dbReference type="InterPro" id="IPR052155">
    <property type="entry name" value="Biofilm_reg_signaling"/>
</dbReference>
<dbReference type="GeneID" id="28541419"/>
<feature type="domain" description="EAL" evidence="2">
    <location>
        <begin position="335"/>
        <end position="588"/>
    </location>
</feature>
<feature type="domain" description="GGDEF" evidence="3">
    <location>
        <begin position="193"/>
        <end position="326"/>
    </location>
</feature>
<dbReference type="EMBL" id="LN554846">
    <property type="protein sequence ID" value="CED71908.1"/>
    <property type="molecule type" value="Genomic_DNA"/>
</dbReference>
<dbReference type="Proteomes" id="UP000032427">
    <property type="component" value="Chromosome 1"/>
</dbReference>
<dbReference type="SUPFAM" id="SSF55073">
    <property type="entry name" value="Nucleotide cyclase"/>
    <property type="match status" value="1"/>
</dbReference>
<protein>
    <submittedName>
        <fullName evidence="4">Putative membrane associated regulator, GGDEF family protein</fullName>
    </submittedName>
</protein>
<dbReference type="OrthoDB" id="1316910at2"/>
<dbReference type="Gene3D" id="3.20.20.450">
    <property type="entry name" value="EAL domain"/>
    <property type="match status" value="1"/>
</dbReference>
<dbReference type="SUPFAM" id="SSF141868">
    <property type="entry name" value="EAL domain-like"/>
    <property type="match status" value="1"/>
</dbReference>
<evidence type="ECO:0000313" key="5">
    <source>
        <dbReference type="Proteomes" id="UP000032427"/>
    </source>
</evidence>
<keyword evidence="1" id="KW-0812">Transmembrane</keyword>
<evidence type="ECO:0000259" key="3">
    <source>
        <dbReference type="PROSITE" id="PS50887"/>
    </source>
</evidence>